<accession>A0A2A6BAI3</accession>
<reference evidence="1" key="2">
    <citation type="submission" date="2022-06" db="UniProtKB">
        <authorList>
            <consortium name="EnsemblMetazoa"/>
        </authorList>
    </citation>
    <scope>IDENTIFICATION</scope>
    <source>
        <strain evidence="1">PS312</strain>
    </source>
</reference>
<dbReference type="EnsemblMetazoa" id="PPA15365.1">
    <property type="protein sequence ID" value="PPA15365.1"/>
    <property type="gene ID" value="WBGene00104919"/>
</dbReference>
<reference evidence="2" key="1">
    <citation type="journal article" date="2008" name="Nat. Genet.">
        <title>The Pristionchus pacificus genome provides a unique perspective on nematode lifestyle and parasitism.</title>
        <authorList>
            <person name="Dieterich C."/>
            <person name="Clifton S.W."/>
            <person name="Schuster L.N."/>
            <person name="Chinwalla A."/>
            <person name="Delehaunty K."/>
            <person name="Dinkelacker I."/>
            <person name="Fulton L."/>
            <person name="Fulton R."/>
            <person name="Godfrey J."/>
            <person name="Minx P."/>
            <person name="Mitreva M."/>
            <person name="Roeseler W."/>
            <person name="Tian H."/>
            <person name="Witte H."/>
            <person name="Yang S.P."/>
            <person name="Wilson R.K."/>
            <person name="Sommer R.J."/>
        </authorList>
    </citation>
    <scope>NUCLEOTIDE SEQUENCE [LARGE SCALE GENOMIC DNA]</scope>
    <source>
        <strain evidence="2">PS312</strain>
    </source>
</reference>
<protein>
    <submittedName>
        <fullName evidence="1">Uncharacterized protein</fullName>
    </submittedName>
</protein>
<proteinExistence type="predicted"/>
<dbReference type="Proteomes" id="UP000005239">
    <property type="component" value="Unassembled WGS sequence"/>
</dbReference>
<name>A0A2A6BAI3_PRIPA</name>
<evidence type="ECO:0000313" key="2">
    <source>
        <dbReference type="Proteomes" id="UP000005239"/>
    </source>
</evidence>
<organism evidence="1 2">
    <name type="scientific">Pristionchus pacificus</name>
    <name type="common">Parasitic nematode worm</name>
    <dbReference type="NCBI Taxonomy" id="54126"/>
    <lineage>
        <taxon>Eukaryota</taxon>
        <taxon>Metazoa</taxon>
        <taxon>Ecdysozoa</taxon>
        <taxon>Nematoda</taxon>
        <taxon>Chromadorea</taxon>
        <taxon>Rhabditida</taxon>
        <taxon>Rhabditina</taxon>
        <taxon>Diplogasteromorpha</taxon>
        <taxon>Diplogasteroidea</taxon>
        <taxon>Neodiplogasteridae</taxon>
        <taxon>Pristionchus</taxon>
    </lineage>
</organism>
<dbReference type="AlphaFoldDB" id="A0A2A6BAI3"/>
<gene>
    <name evidence="1" type="primary">WBGene00104919</name>
</gene>
<keyword evidence="2" id="KW-1185">Reference proteome</keyword>
<accession>A0A8R1UC73</accession>
<sequence>MYMKTSTELEFFIFFGSFTKGESGPRWTTSVITVCIFFVVQSRKSCSTILDLLEGAGQNESLVGENLLAANRRDSCRENVDYGILGTILTDDSDTSRQHAEDLCSVVDDPIEIEQFRQIIVVLKR</sequence>
<evidence type="ECO:0000313" key="1">
    <source>
        <dbReference type="EnsemblMetazoa" id="PPA15365.1"/>
    </source>
</evidence>